<feature type="compositionally biased region" description="Low complexity" evidence="15">
    <location>
        <begin position="602"/>
        <end position="613"/>
    </location>
</feature>
<dbReference type="InterPro" id="IPR036097">
    <property type="entry name" value="HisK_dim/P_sf"/>
</dbReference>
<comment type="subcellular location">
    <subcellularLocation>
        <location evidence="2">Cell membrane</location>
        <topology evidence="2">Multi-pass membrane protein</topology>
    </subcellularLocation>
</comment>
<protein>
    <recommendedName>
        <fullName evidence="14">Sensor histidine kinase MtrB</fullName>
        <ecNumber evidence="3">2.7.13.3</ecNumber>
    </recommendedName>
</protein>
<keyword evidence="8" id="KW-0547">Nucleotide-binding</keyword>
<keyword evidence="4" id="KW-1003">Cell membrane</keyword>
<evidence type="ECO:0000313" key="19">
    <source>
        <dbReference type="EMBL" id="MCF2533923.1"/>
    </source>
</evidence>
<reference evidence="19" key="1">
    <citation type="submission" date="2022-01" db="EMBL/GenBank/DDBJ databases">
        <title>Genome-Based Taxonomic Classification of the Phylum Actinobacteria.</title>
        <authorList>
            <person name="Gao Y."/>
        </authorList>
    </citation>
    <scope>NUCLEOTIDE SEQUENCE</scope>
    <source>
        <strain evidence="19">KLBMP 8922</strain>
    </source>
</reference>
<dbReference type="CDD" id="cd00075">
    <property type="entry name" value="HATPase"/>
    <property type="match status" value="1"/>
</dbReference>
<dbReference type="FunFam" id="1.10.287.130:FF:000010">
    <property type="entry name" value="Two-component sensor histidine kinase"/>
    <property type="match status" value="1"/>
</dbReference>
<dbReference type="PANTHER" id="PTHR43547:SF2">
    <property type="entry name" value="HYBRID SIGNAL TRANSDUCTION HISTIDINE KINASE C"/>
    <property type="match status" value="1"/>
</dbReference>
<dbReference type="EMBL" id="JAKFHA010000066">
    <property type="protein sequence ID" value="MCF2533923.1"/>
    <property type="molecule type" value="Genomic_DNA"/>
</dbReference>
<evidence type="ECO:0000313" key="20">
    <source>
        <dbReference type="Proteomes" id="UP001165378"/>
    </source>
</evidence>
<dbReference type="Gene3D" id="6.10.340.10">
    <property type="match status" value="1"/>
</dbReference>
<dbReference type="PROSITE" id="PS50885">
    <property type="entry name" value="HAMP"/>
    <property type="match status" value="1"/>
</dbReference>
<dbReference type="GO" id="GO:0005886">
    <property type="term" value="C:plasma membrane"/>
    <property type="evidence" value="ECO:0007669"/>
    <property type="project" value="UniProtKB-SubCell"/>
</dbReference>
<dbReference type="SMART" id="SM00388">
    <property type="entry name" value="HisKA"/>
    <property type="match status" value="1"/>
</dbReference>
<dbReference type="Pfam" id="PF00672">
    <property type="entry name" value="HAMP"/>
    <property type="match status" value="1"/>
</dbReference>
<feature type="domain" description="HAMP" evidence="18">
    <location>
        <begin position="270"/>
        <end position="322"/>
    </location>
</feature>
<evidence type="ECO:0000256" key="16">
    <source>
        <dbReference type="SAM" id="Phobius"/>
    </source>
</evidence>
<proteinExistence type="predicted"/>
<evidence type="ECO:0000256" key="14">
    <source>
        <dbReference type="ARBA" id="ARBA00035305"/>
    </source>
</evidence>
<comment type="caution">
    <text evidence="19">The sequence shown here is derived from an EMBL/GenBank/DDBJ whole genome shotgun (WGS) entry which is preliminary data.</text>
</comment>
<evidence type="ECO:0000256" key="1">
    <source>
        <dbReference type="ARBA" id="ARBA00000085"/>
    </source>
</evidence>
<evidence type="ECO:0000256" key="5">
    <source>
        <dbReference type="ARBA" id="ARBA00022553"/>
    </source>
</evidence>
<keyword evidence="10" id="KW-0067">ATP-binding</keyword>
<evidence type="ECO:0000256" key="6">
    <source>
        <dbReference type="ARBA" id="ARBA00022679"/>
    </source>
</evidence>
<dbReference type="InterPro" id="IPR003661">
    <property type="entry name" value="HisK_dim/P_dom"/>
</dbReference>
<accession>A0AA41U4P2</accession>
<feature type="domain" description="Histidine kinase" evidence="17">
    <location>
        <begin position="337"/>
        <end position="554"/>
    </location>
</feature>
<feature type="compositionally biased region" description="Gly residues" evidence="15">
    <location>
        <begin position="614"/>
        <end position="628"/>
    </location>
</feature>
<evidence type="ECO:0000256" key="2">
    <source>
        <dbReference type="ARBA" id="ARBA00004651"/>
    </source>
</evidence>
<keyword evidence="7 16" id="KW-0812">Transmembrane</keyword>
<dbReference type="PROSITE" id="PS50109">
    <property type="entry name" value="HIS_KIN"/>
    <property type="match status" value="1"/>
</dbReference>
<evidence type="ECO:0000259" key="18">
    <source>
        <dbReference type="PROSITE" id="PS50885"/>
    </source>
</evidence>
<comment type="catalytic activity">
    <reaction evidence="1">
        <text>ATP + protein L-histidine = ADP + protein N-phospho-L-histidine.</text>
        <dbReference type="EC" id="2.7.13.3"/>
    </reaction>
</comment>
<evidence type="ECO:0000256" key="10">
    <source>
        <dbReference type="ARBA" id="ARBA00022840"/>
    </source>
</evidence>
<keyword evidence="20" id="KW-1185">Reference proteome</keyword>
<dbReference type="NCBIfam" id="NF040691">
    <property type="entry name" value="MtrAB_MtrB"/>
    <property type="match status" value="1"/>
</dbReference>
<dbReference type="SUPFAM" id="SSF55874">
    <property type="entry name" value="ATPase domain of HSP90 chaperone/DNA topoisomerase II/histidine kinase"/>
    <property type="match status" value="1"/>
</dbReference>
<evidence type="ECO:0000256" key="11">
    <source>
        <dbReference type="ARBA" id="ARBA00022989"/>
    </source>
</evidence>
<evidence type="ECO:0000256" key="4">
    <source>
        <dbReference type="ARBA" id="ARBA00022475"/>
    </source>
</evidence>
<keyword evidence="6" id="KW-0808">Transferase</keyword>
<dbReference type="Gene3D" id="3.30.565.10">
    <property type="entry name" value="Histidine kinase-like ATPase, C-terminal domain"/>
    <property type="match status" value="1"/>
</dbReference>
<dbReference type="CDD" id="cd06225">
    <property type="entry name" value="HAMP"/>
    <property type="match status" value="1"/>
</dbReference>
<dbReference type="CDD" id="cd00082">
    <property type="entry name" value="HisKA"/>
    <property type="match status" value="1"/>
</dbReference>
<evidence type="ECO:0000256" key="3">
    <source>
        <dbReference type="ARBA" id="ARBA00012438"/>
    </source>
</evidence>
<evidence type="ECO:0000256" key="8">
    <source>
        <dbReference type="ARBA" id="ARBA00022741"/>
    </source>
</evidence>
<feature type="transmembrane region" description="Helical" evidence="16">
    <location>
        <begin position="49"/>
        <end position="70"/>
    </location>
</feature>
<keyword evidence="9 19" id="KW-0418">Kinase</keyword>
<evidence type="ECO:0000256" key="13">
    <source>
        <dbReference type="ARBA" id="ARBA00023136"/>
    </source>
</evidence>
<dbReference type="PRINTS" id="PR00344">
    <property type="entry name" value="BCTRLSENSOR"/>
</dbReference>
<evidence type="ECO:0000256" key="12">
    <source>
        <dbReference type="ARBA" id="ARBA00023012"/>
    </source>
</evidence>
<keyword evidence="13 16" id="KW-0472">Membrane</keyword>
<dbReference type="InterPro" id="IPR003660">
    <property type="entry name" value="HAMP_dom"/>
</dbReference>
<keyword evidence="12" id="KW-0902">Two-component regulatory system</keyword>
<evidence type="ECO:0000259" key="17">
    <source>
        <dbReference type="PROSITE" id="PS50109"/>
    </source>
</evidence>
<gene>
    <name evidence="19" type="ORF">LZ495_42815</name>
</gene>
<sequence>MQSGLPGGSRPQQAPGRRNWSTWALALRRVRSAVGHGITIWRRSIQFRVVSTTLVLSAAVMLLLGIVVVGQVQGGLLDAKVASATAQAQGGFQVARANAAAQATDGVGLPVQNTGTGAPVERGFDAKDWLTTLVDGLSSGGTGQYDVAVLSPETNPSGASRWGPRSSGNVLADRSVPDELRKEIANRSGAAYQFTKIVRESAENRGTLTSTPGVVVGAQLTDPQGAKYQLYYFFPFTPEEETLSLVRGTLATAGVFLVLLLVAIAALVTRQVVTPVRMAARIAERLAAGRLEERMRLTGEDDLARLGSSFNKMASNLQNKIRQLEDLSRMQRRFVSDVSHELRTPLTTVRMAADVLHEAREGFDPAVSRSAELLQTQLDRFEALLSDLLEISRFDAGAAVLDAESVDLRDLVGRVVDAAEPIAERRGGRIVVAEPGRPCVAEVDPRRIDRVLRNLVVNAVEHGEGRDVVVTVGVDDGAVAVTVRDYGVGLKPGESSLVFNRFWRADPARARTTGGTGLGLSIALEDAHLHGGWLQAWGEPGGGSQFRLALPRVAGADLVRSPLPLEPPDSRANRGLDLAGTPYRRTGRTAEPGTAPDRSPDAGAPASGTPAAGHTGGQSGPGGPGGQNGPSSLPGGYKTYQTKEGGGR</sequence>
<dbReference type="SMART" id="SM00387">
    <property type="entry name" value="HATPase_c"/>
    <property type="match status" value="1"/>
</dbReference>
<dbReference type="SUPFAM" id="SSF158472">
    <property type="entry name" value="HAMP domain-like"/>
    <property type="match status" value="1"/>
</dbReference>
<dbReference type="InterPro" id="IPR036890">
    <property type="entry name" value="HATPase_C_sf"/>
</dbReference>
<dbReference type="Pfam" id="PF00512">
    <property type="entry name" value="HisKA"/>
    <property type="match status" value="1"/>
</dbReference>
<dbReference type="AlphaFoldDB" id="A0AA41U4P2"/>
<feature type="region of interest" description="Disordered" evidence="15">
    <location>
        <begin position="561"/>
        <end position="648"/>
    </location>
</feature>
<name>A0AA41U4P2_9ACTN</name>
<dbReference type="Pfam" id="PF02518">
    <property type="entry name" value="HATPase_c"/>
    <property type="match status" value="1"/>
</dbReference>
<dbReference type="SMART" id="SM00304">
    <property type="entry name" value="HAMP"/>
    <property type="match status" value="1"/>
</dbReference>
<keyword evidence="5" id="KW-0597">Phosphoprotein</keyword>
<evidence type="ECO:0000256" key="15">
    <source>
        <dbReference type="SAM" id="MobiDB-lite"/>
    </source>
</evidence>
<evidence type="ECO:0000256" key="7">
    <source>
        <dbReference type="ARBA" id="ARBA00022692"/>
    </source>
</evidence>
<dbReference type="InterPro" id="IPR005467">
    <property type="entry name" value="His_kinase_dom"/>
</dbReference>
<dbReference type="InterPro" id="IPR003594">
    <property type="entry name" value="HATPase_dom"/>
</dbReference>
<keyword evidence="11 16" id="KW-1133">Transmembrane helix</keyword>
<dbReference type="PANTHER" id="PTHR43547">
    <property type="entry name" value="TWO-COMPONENT HISTIDINE KINASE"/>
    <property type="match status" value="1"/>
</dbReference>
<dbReference type="EC" id="2.7.13.3" evidence="3"/>
<evidence type="ECO:0000256" key="9">
    <source>
        <dbReference type="ARBA" id="ARBA00022777"/>
    </source>
</evidence>
<dbReference type="GO" id="GO:0005524">
    <property type="term" value="F:ATP binding"/>
    <property type="evidence" value="ECO:0007669"/>
    <property type="project" value="UniProtKB-KW"/>
</dbReference>
<dbReference type="Gene3D" id="1.10.287.130">
    <property type="match status" value="1"/>
</dbReference>
<dbReference type="GO" id="GO:0000155">
    <property type="term" value="F:phosphorelay sensor kinase activity"/>
    <property type="evidence" value="ECO:0007669"/>
    <property type="project" value="InterPro"/>
</dbReference>
<dbReference type="FunFam" id="3.30.565.10:FF:000013">
    <property type="entry name" value="Two-component sensor histidine kinase"/>
    <property type="match status" value="1"/>
</dbReference>
<dbReference type="InterPro" id="IPR047669">
    <property type="entry name" value="MtrAB_MtrB"/>
</dbReference>
<dbReference type="Proteomes" id="UP001165378">
    <property type="component" value="Unassembled WGS sequence"/>
</dbReference>
<dbReference type="SUPFAM" id="SSF47384">
    <property type="entry name" value="Homodimeric domain of signal transducing histidine kinase"/>
    <property type="match status" value="1"/>
</dbReference>
<organism evidence="19 20">
    <name type="scientific">Yinghuangia soli</name>
    <dbReference type="NCBI Taxonomy" id="2908204"/>
    <lineage>
        <taxon>Bacteria</taxon>
        <taxon>Bacillati</taxon>
        <taxon>Actinomycetota</taxon>
        <taxon>Actinomycetes</taxon>
        <taxon>Kitasatosporales</taxon>
        <taxon>Streptomycetaceae</taxon>
        <taxon>Yinghuangia</taxon>
    </lineage>
</organism>
<dbReference type="InterPro" id="IPR004358">
    <property type="entry name" value="Sig_transdc_His_kin-like_C"/>
</dbReference>